<comment type="similarity">
    <text evidence="5">Belongs to the zinc-containing alcohol dehydrogenase family.</text>
</comment>
<dbReference type="Pfam" id="PF08240">
    <property type="entry name" value="ADH_N"/>
    <property type="match status" value="1"/>
</dbReference>
<dbReference type="InParanoid" id="A0A2P6NLJ4"/>
<dbReference type="PROSITE" id="PS00059">
    <property type="entry name" value="ADH_ZINC"/>
    <property type="match status" value="1"/>
</dbReference>
<keyword evidence="2 5" id="KW-0479">Metal-binding</keyword>
<dbReference type="AlphaFoldDB" id="A0A2P6NLJ4"/>
<evidence type="ECO:0000256" key="2">
    <source>
        <dbReference type="ARBA" id="ARBA00022723"/>
    </source>
</evidence>
<feature type="domain" description="Enoyl reductase (ER)" evidence="6">
    <location>
        <begin position="6"/>
        <end position="320"/>
    </location>
</feature>
<keyword evidence="3 5" id="KW-0862">Zinc</keyword>
<evidence type="ECO:0000256" key="4">
    <source>
        <dbReference type="ARBA" id="ARBA00023002"/>
    </source>
</evidence>
<comment type="caution">
    <text evidence="7">The sequence shown here is derived from an EMBL/GenBank/DDBJ whole genome shotgun (WGS) entry which is preliminary data.</text>
</comment>
<dbReference type="STRING" id="1890364.A0A2P6NLJ4"/>
<keyword evidence="4" id="KW-0560">Oxidoreductase</keyword>
<dbReference type="InterPro" id="IPR020843">
    <property type="entry name" value="ER"/>
</dbReference>
<dbReference type="InterPro" id="IPR013149">
    <property type="entry name" value="ADH-like_C"/>
</dbReference>
<dbReference type="Gene3D" id="3.90.180.10">
    <property type="entry name" value="Medium-chain alcohol dehydrogenases, catalytic domain"/>
    <property type="match status" value="1"/>
</dbReference>
<dbReference type="PANTHER" id="PTHR42683">
    <property type="entry name" value="ALDEHYDE REDUCTASE"/>
    <property type="match status" value="1"/>
</dbReference>
<dbReference type="GO" id="GO:0008270">
    <property type="term" value="F:zinc ion binding"/>
    <property type="evidence" value="ECO:0007669"/>
    <property type="project" value="InterPro"/>
</dbReference>
<dbReference type="GO" id="GO:0016616">
    <property type="term" value="F:oxidoreductase activity, acting on the CH-OH group of donors, NAD or NADP as acceptor"/>
    <property type="evidence" value="ECO:0007669"/>
    <property type="project" value="InterPro"/>
</dbReference>
<evidence type="ECO:0000256" key="5">
    <source>
        <dbReference type="RuleBase" id="RU361277"/>
    </source>
</evidence>
<dbReference type="InterPro" id="IPR002328">
    <property type="entry name" value="ADH_Zn_CS"/>
</dbReference>
<comment type="cofactor">
    <cofactor evidence="1 5">
        <name>Zn(2+)</name>
        <dbReference type="ChEBI" id="CHEBI:29105"/>
    </cofactor>
</comment>
<dbReference type="SUPFAM" id="SSF51735">
    <property type="entry name" value="NAD(P)-binding Rossmann-fold domains"/>
    <property type="match status" value="1"/>
</dbReference>
<evidence type="ECO:0000313" key="7">
    <source>
        <dbReference type="EMBL" id="PRP84840.1"/>
    </source>
</evidence>
<sequence>MQVFKGQGEKAVEARGEKRQVGPNDVLVKVVACGLCFTDIHTLAKGCVLGHEPVGTVEEIGSDVKTVKKGDVVGWGFVHETCEVCQMQVCPNRKAYGTHDTDQGGFGEFYVANEKSLSKVPSSLSACEAAPLFCAGATVFSAILQNGVKPTDRVGVIGVGGLGHLAVQYLNKWGCHVTTLSTSDSKKKEALQLGSHQHVITKVPEGQSIQVGEKLNHIFSTVDGALPWDQYLSILKPGGKLVIMGAGSKEFKFNPLLMIKDQLSIVGSFVASKRIQDQALEFAARHGIKPWIEVLPLNEDNLNNAIERLKKGDVHYRFVLSRE</sequence>
<dbReference type="Pfam" id="PF00107">
    <property type="entry name" value="ADH_zinc_N"/>
    <property type="match status" value="1"/>
</dbReference>
<evidence type="ECO:0000259" key="6">
    <source>
        <dbReference type="SMART" id="SM00829"/>
    </source>
</evidence>
<reference evidence="7 8" key="1">
    <citation type="journal article" date="2018" name="Genome Biol. Evol.">
        <title>Multiple Roots of Fruiting Body Formation in Amoebozoa.</title>
        <authorList>
            <person name="Hillmann F."/>
            <person name="Forbes G."/>
            <person name="Novohradska S."/>
            <person name="Ferling I."/>
            <person name="Riege K."/>
            <person name="Groth M."/>
            <person name="Westermann M."/>
            <person name="Marz M."/>
            <person name="Spaller T."/>
            <person name="Winckler T."/>
            <person name="Schaap P."/>
            <person name="Glockner G."/>
        </authorList>
    </citation>
    <scope>NUCLEOTIDE SEQUENCE [LARGE SCALE GENOMIC DNA]</scope>
    <source>
        <strain evidence="7 8">Jena</strain>
    </source>
</reference>
<dbReference type="EMBL" id="MDYQ01000055">
    <property type="protein sequence ID" value="PRP84840.1"/>
    <property type="molecule type" value="Genomic_DNA"/>
</dbReference>
<dbReference type="SMART" id="SM00829">
    <property type="entry name" value="PKS_ER"/>
    <property type="match status" value="1"/>
</dbReference>
<dbReference type="InterPro" id="IPR011032">
    <property type="entry name" value="GroES-like_sf"/>
</dbReference>
<dbReference type="SUPFAM" id="SSF50129">
    <property type="entry name" value="GroES-like"/>
    <property type="match status" value="1"/>
</dbReference>
<evidence type="ECO:0000313" key="8">
    <source>
        <dbReference type="Proteomes" id="UP000241769"/>
    </source>
</evidence>
<protein>
    <recommendedName>
        <fullName evidence="6">Enoyl reductase (ER) domain-containing protein</fullName>
    </recommendedName>
</protein>
<evidence type="ECO:0000256" key="3">
    <source>
        <dbReference type="ARBA" id="ARBA00022833"/>
    </source>
</evidence>
<name>A0A2P6NLJ4_9EUKA</name>
<proteinExistence type="inferred from homology"/>
<dbReference type="OrthoDB" id="17011at2759"/>
<accession>A0A2P6NLJ4</accession>
<dbReference type="InterPro" id="IPR036291">
    <property type="entry name" value="NAD(P)-bd_dom_sf"/>
</dbReference>
<dbReference type="FunFam" id="3.40.50.720:FF:000022">
    <property type="entry name" value="Cinnamyl alcohol dehydrogenase"/>
    <property type="match status" value="1"/>
</dbReference>
<organism evidence="7 8">
    <name type="scientific">Planoprotostelium fungivorum</name>
    <dbReference type="NCBI Taxonomy" id="1890364"/>
    <lineage>
        <taxon>Eukaryota</taxon>
        <taxon>Amoebozoa</taxon>
        <taxon>Evosea</taxon>
        <taxon>Variosea</taxon>
        <taxon>Cavosteliida</taxon>
        <taxon>Cavosteliaceae</taxon>
        <taxon>Planoprotostelium</taxon>
    </lineage>
</organism>
<dbReference type="CDD" id="cd05283">
    <property type="entry name" value="CAD1"/>
    <property type="match status" value="1"/>
</dbReference>
<dbReference type="InterPro" id="IPR013154">
    <property type="entry name" value="ADH-like_N"/>
</dbReference>
<dbReference type="InterPro" id="IPR047109">
    <property type="entry name" value="CAD-like"/>
</dbReference>
<evidence type="ECO:0000256" key="1">
    <source>
        <dbReference type="ARBA" id="ARBA00001947"/>
    </source>
</evidence>
<dbReference type="Gene3D" id="3.40.50.720">
    <property type="entry name" value="NAD(P)-binding Rossmann-like Domain"/>
    <property type="match status" value="1"/>
</dbReference>
<dbReference type="Proteomes" id="UP000241769">
    <property type="component" value="Unassembled WGS sequence"/>
</dbReference>
<gene>
    <name evidence="7" type="ORF">PROFUN_07494</name>
</gene>
<keyword evidence="8" id="KW-1185">Reference proteome</keyword>